<feature type="transmembrane region" description="Helical" evidence="1">
    <location>
        <begin position="123"/>
        <end position="145"/>
    </location>
</feature>
<keyword evidence="1" id="KW-0812">Transmembrane</keyword>
<reference evidence="3" key="1">
    <citation type="submission" date="2017-04" db="EMBL/GenBank/DDBJ databases">
        <authorList>
            <person name="Song Y."/>
            <person name="Cho B.-K."/>
        </authorList>
    </citation>
    <scope>NUCLEOTIDE SEQUENCE [LARGE SCALE GENOMIC DNA]</scope>
    <source>
        <strain evidence="3">SL1</strain>
    </source>
</reference>
<evidence type="ECO:0000313" key="2">
    <source>
        <dbReference type="EMBL" id="AWI03385.1"/>
    </source>
</evidence>
<dbReference type="OrthoDB" id="1655249at2"/>
<dbReference type="RefSeq" id="WP_032078919.1">
    <property type="nucleotide sequence ID" value="NZ_CP020953.1"/>
</dbReference>
<keyword evidence="1" id="KW-0472">Membrane</keyword>
<dbReference type="Pfam" id="PF06304">
    <property type="entry name" value="DUF1048"/>
    <property type="match status" value="1"/>
</dbReference>
<organism evidence="2 3">
    <name type="scientific">Clostridium drakei</name>
    <dbReference type="NCBI Taxonomy" id="332101"/>
    <lineage>
        <taxon>Bacteria</taxon>
        <taxon>Bacillati</taxon>
        <taxon>Bacillota</taxon>
        <taxon>Clostridia</taxon>
        <taxon>Eubacteriales</taxon>
        <taxon>Clostridiaceae</taxon>
        <taxon>Clostridium</taxon>
    </lineage>
</organism>
<keyword evidence="3" id="KW-1185">Reference proteome</keyword>
<feature type="transmembrane region" description="Helical" evidence="1">
    <location>
        <begin position="174"/>
        <end position="193"/>
    </location>
</feature>
<protein>
    <submittedName>
        <fullName evidence="2">Uncharacterized protein</fullName>
    </submittedName>
</protein>
<dbReference type="Gene3D" id="1.10.1900.10">
    <property type="entry name" value="c-terminal domain of poly(a) binding protein"/>
    <property type="match status" value="1"/>
</dbReference>
<dbReference type="EMBL" id="CP020953">
    <property type="protein sequence ID" value="AWI03385.1"/>
    <property type="molecule type" value="Genomic_DNA"/>
</dbReference>
<dbReference type="KEGG" id="cdrk:B9W14_02355"/>
<dbReference type="AlphaFoldDB" id="A0A2U8DLQ2"/>
<dbReference type="InterPro" id="IPR008316">
    <property type="entry name" value="UCP029876"/>
</dbReference>
<feature type="transmembrane region" description="Helical" evidence="1">
    <location>
        <begin position="205"/>
        <end position="223"/>
    </location>
</feature>
<accession>A0A2U8DLQ2</accession>
<proteinExistence type="predicted"/>
<name>A0A2U8DLQ2_9CLOT</name>
<evidence type="ECO:0000313" key="3">
    <source>
        <dbReference type="Proteomes" id="UP000244910"/>
    </source>
</evidence>
<keyword evidence="1" id="KW-1133">Transmembrane helix</keyword>
<gene>
    <name evidence="2" type="ORF">B9W14_02355</name>
</gene>
<evidence type="ECO:0000256" key="1">
    <source>
        <dbReference type="SAM" id="Phobius"/>
    </source>
</evidence>
<sequence length="230" mass="27194">MFSGMKLRKIRIREQKKFNEKNLCLYRNITSYIKDSNLTQNEKEEVLQQIMDMMLQAQAEDKSIDIFIGKDYEAFCESIIQEFNNSRNIIYKVFNYIQKYMVSLMLILMMMVLGNLIKNYSLPASITVDQFILGSAVSLFILPFFKNKSYEKVYIPISEKINFKINNINKSHPFFIVIVGLFLVRFVAIKMLGSEILNYNFIFYKNLYIILFIFVIIGGIEIYKRVYNRG</sequence>
<dbReference type="SUPFAM" id="SSF158560">
    <property type="entry name" value="BH3980-like"/>
    <property type="match status" value="1"/>
</dbReference>
<dbReference type="Proteomes" id="UP000244910">
    <property type="component" value="Chromosome"/>
</dbReference>
<feature type="transmembrane region" description="Helical" evidence="1">
    <location>
        <begin position="100"/>
        <end position="117"/>
    </location>
</feature>